<dbReference type="InterPro" id="IPR029058">
    <property type="entry name" value="AB_hydrolase_fold"/>
</dbReference>
<sequence>MASDREDFTLCGPSHLTNFDWANENHQRCVAACLVQGIYIVERDRQLKREGSEALASPWWDFFNFKLIRHLVDDADFSIFGGIYEFKPPQDTTTTTTVVDSGVPRYVLAFRGTLTKPDSISRDLELDIHIIRNGLHKTSRFEIAMQAVRSMASSSSGASSLWLTGHSMGAAMALLAGKTLAKTGVYIRSSLFNPPFVSPPIERIANERVRSGIRIAGSIVTAGLALSRTLKQAQQQQNQQQEVKQQNLSEDTIKALSLWLPEIHVNPGDHLCSEYIGFFEHRGTMEQFGYGAGFVERMAMNHSLGGLLMDAMGVSNAVEVDEPVHVIPSGKLIVNRTNSEDYKEAHGIHQWWRDDQDLVSHIYLFK</sequence>
<dbReference type="Proteomes" id="UP000836841">
    <property type="component" value="Chromosome 7"/>
</dbReference>
<name>A0AAU9T8J0_THLAR</name>
<evidence type="ECO:0000256" key="1">
    <source>
        <dbReference type="ARBA" id="ARBA00022801"/>
    </source>
</evidence>
<dbReference type="EMBL" id="OU466863">
    <property type="protein sequence ID" value="CAH2079623.1"/>
    <property type="molecule type" value="Genomic_DNA"/>
</dbReference>
<dbReference type="InterPro" id="IPR002921">
    <property type="entry name" value="Fungal_lipase-type"/>
</dbReference>
<evidence type="ECO:0000313" key="3">
    <source>
        <dbReference type="EMBL" id="CAH2079623.1"/>
    </source>
</evidence>
<dbReference type="AlphaFoldDB" id="A0AAU9T8J0"/>
<dbReference type="GO" id="GO:0006629">
    <property type="term" value="P:lipid metabolic process"/>
    <property type="evidence" value="ECO:0007669"/>
    <property type="project" value="InterPro"/>
</dbReference>
<evidence type="ECO:0000313" key="4">
    <source>
        <dbReference type="Proteomes" id="UP000836841"/>
    </source>
</evidence>
<accession>A0AAU9T8J0</accession>
<dbReference type="GO" id="GO:0016787">
    <property type="term" value="F:hydrolase activity"/>
    <property type="evidence" value="ECO:0007669"/>
    <property type="project" value="UniProtKB-KW"/>
</dbReference>
<proteinExistence type="predicted"/>
<gene>
    <name evidence="3" type="ORF">TAV2_LOCUS25031</name>
</gene>
<dbReference type="Gene3D" id="3.40.50.1820">
    <property type="entry name" value="alpha/beta hydrolase"/>
    <property type="match status" value="1"/>
</dbReference>
<reference evidence="3 4" key="1">
    <citation type="submission" date="2022-03" db="EMBL/GenBank/DDBJ databases">
        <authorList>
            <person name="Nunn A."/>
            <person name="Chopra R."/>
            <person name="Nunn A."/>
            <person name="Contreras Garrido A."/>
        </authorList>
    </citation>
    <scope>NUCLEOTIDE SEQUENCE [LARGE SCALE GENOMIC DNA]</scope>
</reference>
<evidence type="ECO:0000259" key="2">
    <source>
        <dbReference type="Pfam" id="PF01764"/>
    </source>
</evidence>
<organism evidence="3 4">
    <name type="scientific">Thlaspi arvense</name>
    <name type="common">Field penny-cress</name>
    <dbReference type="NCBI Taxonomy" id="13288"/>
    <lineage>
        <taxon>Eukaryota</taxon>
        <taxon>Viridiplantae</taxon>
        <taxon>Streptophyta</taxon>
        <taxon>Embryophyta</taxon>
        <taxon>Tracheophyta</taxon>
        <taxon>Spermatophyta</taxon>
        <taxon>Magnoliopsida</taxon>
        <taxon>eudicotyledons</taxon>
        <taxon>Gunneridae</taxon>
        <taxon>Pentapetalae</taxon>
        <taxon>rosids</taxon>
        <taxon>malvids</taxon>
        <taxon>Brassicales</taxon>
        <taxon>Brassicaceae</taxon>
        <taxon>Thlaspideae</taxon>
        <taxon>Thlaspi</taxon>
    </lineage>
</organism>
<dbReference type="PANTHER" id="PTHR31479">
    <property type="entry name" value="ALPHA/BETA-HYDROLASES SUPERFAMILY PROTEIN"/>
    <property type="match status" value="1"/>
</dbReference>
<protein>
    <recommendedName>
        <fullName evidence="2">Fungal lipase-type domain-containing protein</fullName>
    </recommendedName>
</protein>
<keyword evidence="4" id="KW-1185">Reference proteome</keyword>
<dbReference type="SUPFAM" id="SSF53474">
    <property type="entry name" value="alpha/beta-Hydrolases"/>
    <property type="match status" value="1"/>
</dbReference>
<feature type="domain" description="Fungal lipase-type" evidence="2">
    <location>
        <begin position="147"/>
        <end position="185"/>
    </location>
</feature>
<dbReference type="PANTHER" id="PTHR31479:SF2">
    <property type="entry name" value="ALPHA_BETA-HYDROLASES SUPERFAMILY PROTEIN"/>
    <property type="match status" value="1"/>
</dbReference>
<dbReference type="Pfam" id="PF01764">
    <property type="entry name" value="Lipase_3"/>
    <property type="match status" value="1"/>
</dbReference>
<keyword evidence="1" id="KW-0378">Hydrolase</keyword>